<dbReference type="PANTHER" id="PTHR43248">
    <property type="entry name" value="2-SUCCINYL-6-HYDROXY-2,4-CYCLOHEXADIENE-1-CARBOXYLATE SYNTHASE"/>
    <property type="match status" value="1"/>
</dbReference>
<feature type="chain" id="PRO_5041901481" evidence="4">
    <location>
        <begin position="22"/>
        <end position="624"/>
    </location>
</feature>
<dbReference type="Pfam" id="PF00561">
    <property type="entry name" value="Abhydrolase_1"/>
    <property type="match status" value="1"/>
</dbReference>
<evidence type="ECO:0000313" key="7">
    <source>
        <dbReference type="EMBL" id="KAH8690470.1"/>
    </source>
</evidence>
<dbReference type="PANTHER" id="PTHR43248:SF25">
    <property type="entry name" value="AB HYDROLASE-1 DOMAIN-CONTAINING PROTEIN-RELATED"/>
    <property type="match status" value="1"/>
</dbReference>
<dbReference type="Proteomes" id="UP001201262">
    <property type="component" value="Unassembled WGS sequence"/>
</dbReference>
<dbReference type="SUPFAM" id="SSF53474">
    <property type="entry name" value="alpha/beta-Hydrolases"/>
    <property type="match status" value="1"/>
</dbReference>
<organism evidence="7 8">
    <name type="scientific">Talaromyces proteolyticus</name>
    <dbReference type="NCBI Taxonomy" id="1131652"/>
    <lineage>
        <taxon>Eukaryota</taxon>
        <taxon>Fungi</taxon>
        <taxon>Dikarya</taxon>
        <taxon>Ascomycota</taxon>
        <taxon>Pezizomycotina</taxon>
        <taxon>Eurotiomycetes</taxon>
        <taxon>Eurotiomycetidae</taxon>
        <taxon>Eurotiales</taxon>
        <taxon>Trichocomaceae</taxon>
        <taxon>Talaromyces</taxon>
        <taxon>Talaromyces sect. Bacilispori</taxon>
    </lineage>
</organism>
<reference evidence="7" key="1">
    <citation type="submission" date="2021-12" db="EMBL/GenBank/DDBJ databases">
        <title>Convergent genome expansion in fungi linked to evolution of root-endophyte symbiosis.</title>
        <authorList>
            <consortium name="DOE Joint Genome Institute"/>
            <person name="Ke Y.-H."/>
            <person name="Bonito G."/>
            <person name="Liao H.-L."/>
            <person name="Looney B."/>
            <person name="Rojas-Flechas A."/>
            <person name="Nash J."/>
            <person name="Hameed K."/>
            <person name="Schadt C."/>
            <person name="Martin F."/>
            <person name="Crous P.W."/>
            <person name="Miettinen O."/>
            <person name="Magnuson J.K."/>
            <person name="Labbe J."/>
            <person name="Jacobson D."/>
            <person name="Doktycz M.J."/>
            <person name="Veneault-Fourrey C."/>
            <person name="Kuo A."/>
            <person name="Mondo S."/>
            <person name="Calhoun S."/>
            <person name="Riley R."/>
            <person name="Ohm R."/>
            <person name="LaButti K."/>
            <person name="Andreopoulos B."/>
            <person name="Pangilinan J."/>
            <person name="Nolan M."/>
            <person name="Tritt A."/>
            <person name="Clum A."/>
            <person name="Lipzen A."/>
            <person name="Daum C."/>
            <person name="Barry K."/>
            <person name="Grigoriev I.V."/>
            <person name="Vilgalys R."/>
        </authorList>
    </citation>
    <scope>NUCLEOTIDE SEQUENCE</scope>
    <source>
        <strain evidence="7">PMI_201</strain>
    </source>
</reference>
<evidence type="ECO:0000313" key="8">
    <source>
        <dbReference type="Proteomes" id="UP001201262"/>
    </source>
</evidence>
<evidence type="ECO:0000259" key="6">
    <source>
        <dbReference type="Pfam" id="PF08386"/>
    </source>
</evidence>
<dbReference type="Gene3D" id="3.40.50.1820">
    <property type="entry name" value="alpha/beta hydrolase"/>
    <property type="match status" value="1"/>
</dbReference>
<feature type="region of interest" description="Disordered" evidence="3">
    <location>
        <begin position="225"/>
        <end position="249"/>
    </location>
</feature>
<dbReference type="RefSeq" id="XP_046066666.1">
    <property type="nucleotide sequence ID" value="XM_046213303.1"/>
</dbReference>
<feature type="domain" description="Peptidase S33 tripeptidyl aminopeptidase-like C-terminal" evidence="6">
    <location>
        <begin position="466"/>
        <end position="579"/>
    </location>
</feature>
<comment type="similarity">
    <text evidence="1">Belongs to the peptidase S33 family.</text>
</comment>
<feature type="domain" description="AB hydrolase-1" evidence="5">
    <location>
        <begin position="96"/>
        <end position="295"/>
    </location>
</feature>
<dbReference type="InterPro" id="IPR029058">
    <property type="entry name" value="AB_hydrolase_fold"/>
</dbReference>
<evidence type="ECO:0000256" key="4">
    <source>
        <dbReference type="SAM" id="SignalP"/>
    </source>
</evidence>
<dbReference type="GeneID" id="70243590"/>
<dbReference type="Pfam" id="PF08386">
    <property type="entry name" value="Abhydrolase_4"/>
    <property type="match status" value="1"/>
</dbReference>
<evidence type="ECO:0000256" key="2">
    <source>
        <dbReference type="ARBA" id="ARBA00022801"/>
    </source>
</evidence>
<keyword evidence="4" id="KW-0732">Signal</keyword>
<sequence length="624" mass="67905">MSIRPEPWLILGALLLGLVTAITNPDSTSQALRLDWEAISPSRDLTYYDCYDGFQCARLEVPLDWANSTDNRTAIIAIAKLPAVVSDSDPSFGGSIFVNPGGPGASGVSFIQRAGHNLQNFVDKPSRRHYEIVSWDPRGIGHTTPSSDCFHSNLMSRNAWLLEERGNGGLDKGLGAIKHGLSMTKGLSQRCKDSEDQHGDAMAYVNSPSVARDMVQMVDKVDELRKREDTSKHDEPHLELKKRTGKPEGDAPRLQYIGFSYGTALGNYFATLYPGRVGRMVLDGVVNADDYANGPGWLSSLDDTDEILEQFWRGCHEAGPSVCALASASDASASDPKGRFWSWVSHLDEAPLPVVTSTGFIVTVTGNDIRKLVGATLYDPVPGFKSLANTLHQAMRGNTTSLITSMLAIGHIPDLDNTCSDKNRTAPLSFLPEAHFAVVCADGDDITNKDAAWWDKYVHRLMDKSKLFGSYWANIRFSCSNWPFRPNLSFKGPFKTPKAVPSLTAGHPAAPLLFLSNRLDPVTPLNSARAMASDHPGAALIIQEAMGHCTIGTAASDCTKMIVADYFEYGTVPSGETICKTQCGPWDENCSGYPTVDVNRSKSTRGQFRDGSLSSAMRMFPLGV</sequence>
<evidence type="ECO:0000259" key="5">
    <source>
        <dbReference type="Pfam" id="PF00561"/>
    </source>
</evidence>
<dbReference type="InterPro" id="IPR051601">
    <property type="entry name" value="Serine_prot/Carboxylest_S33"/>
</dbReference>
<dbReference type="InterPro" id="IPR013595">
    <property type="entry name" value="Pept_S33_TAP-like_C"/>
</dbReference>
<dbReference type="AlphaFoldDB" id="A0AAD4KG87"/>
<evidence type="ECO:0000256" key="3">
    <source>
        <dbReference type="SAM" id="MobiDB-lite"/>
    </source>
</evidence>
<name>A0AAD4KG87_9EURO</name>
<keyword evidence="8" id="KW-1185">Reference proteome</keyword>
<proteinExistence type="inferred from homology"/>
<feature type="signal peptide" evidence="4">
    <location>
        <begin position="1"/>
        <end position="21"/>
    </location>
</feature>
<keyword evidence="2" id="KW-0378">Hydrolase</keyword>
<protein>
    <submittedName>
        <fullName evidence="7">TAP-like protein-domain-containing protein</fullName>
    </submittedName>
</protein>
<comment type="caution">
    <text evidence="7">The sequence shown here is derived from an EMBL/GenBank/DDBJ whole genome shotgun (WGS) entry which is preliminary data.</text>
</comment>
<accession>A0AAD4KG87</accession>
<dbReference type="EMBL" id="JAJTJA010000013">
    <property type="protein sequence ID" value="KAH8690470.1"/>
    <property type="molecule type" value="Genomic_DNA"/>
</dbReference>
<dbReference type="GO" id="GO:0016787">
    <property type="term" value="F:hydrolase activity"/>
    <property type="evidence" value="ECO:0007669"/>
    <property type="project" value="UniProtKB-KW"/>
</dbReference>
<evidence type="ECO:0000256" key="1">
    <source>
        <dbReference type="ARBA" id="ARBA00010088"/>
    </source>
</evidence>
<dbReference type="InterPro" id="IPR000073">
    <property type="entry name" value="AB_hydrolase_1"/>
</dbReference>
<gene>
    <name evidence="7" type="ORF">BGW36DRAFT_349873</name>
</gene>